<keyword evidence="1" id="KW-0472">Membrane</keyword>
<accession>A0A0F8X7Z0</accession>
<feature type="transmembrane region" description="Helical" evidence="1">
    <location>
        <begin position="113"/>
        <end position="135"/>
    </location>
</feature>
<feature type="transmembrane region" description="Helical" evidence="1">
    <location>
        <begin position="12"/>
        <end position="36"/>
    </location>
</feature>
<reference evidence="2" key="1">
    <citation type="journal article" date="2015" name="Nature">
        <title>Complex archaea that bridge the gap between prokaryotes and eukaryotes.</title>
        <authorList>
            <person name="Spang A."/>
            <person name="Saw J.H."/>
            <person name="Jorgensen S.L."/>
            <person name="Zaremba-Niedzwiedzka K."/>
            <person name="Martijn J."/>
            <person name="Lind A.E."/>
            <person name="van Eijk R."/>
            <person name="Schleper C."/>
            <person name="Guy L."/>
            <person name="Ettema T.J."/>
        </authorList>
    </citation>
    <scope>NUCLEOTIDE SEQUENCE</scope>
</reference>
<evidence type="ECO:0000256" key="1">
    <source>
        <dbReference type="SAM" id="Phobius"/>
    </source>
</evidence>
<proteinExistence type="predicted"/>
<feature type="transmembrane region" description="Helical" evidence="1">
    <location>
        <begin position="80"/>
        <end position="101"/>
    </location>
</feature>
<organism evidence="2">
    <name type="scientific">marine sediment metagenome</name>
    <dbReference type="NCBI Taxonomy" id="412755"/>
    <lineage>
        <taxon>unclassified sequences</taxon>
        <taxon>metagenomes</taxon>
        <taxon>ecological metagenomes</taxon>
    </lineage>
</organism>
<keyword evidence="1" id="KW-1133">Transmembrane helix</keyword>
<keyword evidence="1" id="KW-0812">Transmembrane</keyword>
<gene>
    <name evidence="2" type="ORF">LCGC14_3058150</name>
</gene>
<name>A0A0F8X7Z0_9ZZZZ</name>
<evidence type="ECO:0000313" key="2">
    <source>
        <dbReference type="EMBL" id="KKK57075.1"/>
    </source>
</evidence>
<dbReference type="EMBL" id="LAZR01064669">
    <property type="protein sequence ID" value="KKK57075.1"/>
    <property type="molecule type" value="Genomic_DNA"/>
</dbReference>
<sequence>MEATMSESQAKGVGFAGMILWIVPAGLILTAMGVYPTWKLGGGDGVRAMLAAKAVVLTVMVASAAIVARISRRGPTSTAFAFVLCGLVVGAVCLACTAGLWSATDLPDEFVGVWVALLFMVMMIAESLKLARWLLRNPPHRNQKP</sequence>
<feature type="transmembrane region" description="Helical" evidence="1">
    <location>
        <begin position="48"/>
        <end position="68"/>
    </location>
</feature>
<dbReference type="AlphaFoldDB" id="A0A0F8X7Z0"/>
<protein>
    <submittedName>
        <fullName evidence="2">Uncharacterized protein</fullName>
    </submittedName>
</protein>
<comment type="caution">
    <text evidence="2">The sequence shown here is derived from an EMBL/GenBank/DDBJ whole genome shotgun (WGS) entry which is preliminary data.</text>
</comment>